<name>A0A364K3M7_9BACL</name>
<keyword evidence="10" id="KW-1185">Reference proteome</keyword>
<dbReference type="GO" id="GO:0016020">
    <property type="term" value="C:membrane"/>
    <property type="evidence" value="ECO:0007669"/>
    <property type="project" value="UniProtKB-SubCell"/>
</dbReference>
<dbReference type="InterPro" id="IPR058635">
    <property type="entry name" value="BSH_YhbJ"/>
</dbReference>
<dbReference type="Proteomes" id="UP000251213">
    <property type="component" value="Unassembled WGS sequence"/>
</dbReference>
<accession>A0A364K3M7</accession>
<reference evidence="9 10" key="2">
    <citation type="submission" date="2018-06" db="EMBL/GenBank/DDBJ databases">
        <authorList>
            <person name="Zhirakovskaya E."/>
        </authorList>
    </citation>
    <scope>NUCLEOTIDE SEQUENCE [LARGE SCALE GENOMIC DNA]</scope>
    <source>
        <strain evidence="9 10">FBKL4.011</strain>
    </source>
</reference>
<evidence type="ECO:0000256" key="3">
    <source>
        <dbReference type="ARBA" id="ARBA00022692"/>
    </source>
</evidence>
<dbReference type="EMBL" id="QJKK01000006">
    <property type="protein sequence ID" value="RAL23440.1"/>
    <property type="molecule type" value="Genomic_DNA"/>
</dbReference>
<evidence type="ECO:0000256" key="6">
    <source>
        <dbReference type="SAM" id="Phobius"/>
    </source>
</evidence>
<feature type="transmembrane region" description="Helical" evidence="6">
    <location>
        <begin position="7"/>
        <end position="28"/>
    </location>
</feature>
<evidence type="ECO:0000256" key="2">
    <source>
        <dbReference type="ARBA" id="ARBA00009477"/>
    </source>
</evidence>
<reference evidence="9 10" key="1">
    <citation type="submission" date="2018-06" db="EMBL/GenBank/DDBJ databases">
        <title>Thermoflavimicrobium daqus sp. nov., a thermophilic microbe isolated from Moutai-flavour Daqu.</title>
        <authorList>
            <person name="Wang X."/>
            <person name="Zhou H."/>
        </authorList>
    </citation>
    <scope>NUCLEOTIDE SEQUENCE [LARGE SCALE GENOMIC DNA]</scope>
    <source>
        <strain evidence="9 10">FBKL4.011</strain>
    </source>
</reference>
<dbReference type="GO" id="GO:0055085">
    <property type="term" value="P:transmembrane transport"/>
    <property type="evidence" value="ECO:0007669"/>
    <property type="project" value="InterPro"/>
</dbReference>
<proteinExistence type="inferred from homology"/>
<evidence type="ECO:0000256" key="5">
    <source>
        <dbReference type="ARBA" id="ARBA00023136"/>
    </source>
</evidence>
<dbReference type="RefSeq" id="WP_113659423.1">
    <property type="nucleotide sequence ID" value="NZ_KZ845668.1"/>
</dbReference>
<evidence type="ECO:0000259" key="8">
    <source>
        <dbReference type="Pfam" id="PF25997"/>
    </source>
</evidence>
<dbReference type="Gene3D" id="2.40.30.170">
    <property type="match status" value="1"/>
</dbReference>
<sequence>MKTGRLILLNSIIFLIIVALGIGGYYYYFNQTNYISTDDAKVSGDIISVASESAGKLSDWKGKSGTTFKQGDVVGKVTVAGGQTMDITAPIEGTIIQTKTVDGQMVSPGQSLAQMVNTKSLYISANIDETEIKDVSKGQEVDIVVDAYPDTKIKGKVSQIGLTTNATFSLLPPQNASGEYTKEIQRIPVKIEMDHYPNGLVPGMNVTIKIHK</sequence>
<evidence type="ECO:0000259" key="7">
    <source>
        <dbReference type="Pfam" id="PF25990"/>
    </source>
</evidence>
<keyword evidence="3 6" id="KW-0812">Transmembrane</keyword>
<organism evidence="9 10">
    <name type="scientific">Thermoflavimicrobium daqui</name>
    <dbReference type="NCBI Taxonomy" id="2137476"/>
    <lineage>
        <taxon>Bacteria</taxon>
        <taxon>Bacillati</taxon>
        <taxon>Bacillota</taxon>
        <taxon>Bacilli</taxon>
        <taxon>Bacillales</taxon>
        <taxon>Thermoactinomycetaceae</taxon>
        <taxon>Thermoflavimicrobium</taxon>
    </lineage>
</organism>
<evidence type="ECO:0000313" key="10">
    <source>
        <dbReference type="Proteomes" id="UP000251213"/>
    </source>
</evidence>
<keyword evidence="5 6" id="KW-0472">Membrane</keyword>
<dbReference type="OrthoDB" id="9811754at2"/>
<dbReference type="AlphaFoldDB" id="A0A364K3M7"/>
<dbReference type="PANTHER" id="PTHR30386:SF26">
    <property type="entry name" value="TRANSPORT PROTEIN COMB"/>
    <property type="match status" value="1"/>
</dbReference>
<comment type="subcellular location">
    <subcellularLocation>
        <location evidence="1">Membrane</location>
        <topology evidence="1">Single-pass membrane protein</topology>
    </subcellularLocation>
</comment>
<gene>
    <name evidence="9" type="ORF">DL897_12215</name>
</gene>
<dbReference type="Pfam" id="PF25997">
    <property type="entry name" value="BSH_YhbJ"/>
    <property type="match status" value="1"/>
</dbReference>
<evidence type="ECO:0000256" key="4">
    <source>
        <dbReference type="ARBA" id="ARBA00022989"/>
    </source>
</evidence>
<dbReference type="InterPro" id="IPR050739">
    <property type="entry name" value="MFP"/>
</dbReference>
<evidence type="ECO:0000313" key="9">
    <source>
        <dbReference type="EMBL" id="RAL23440.1"/>
    </source>
</evidence>
<keyword evidence="4 6" id="KW-1133">Transmembrane helix</keyword>
<protein>
    <submittedName>
        <fullName evidence="9">Transporter</fullName>
    </submittedName>
</protein>
<dbReference type="InterPro" id="IPR011053">
    <property type="entry name" value="Single_hybrid_motif"/>
</dbReference>
<feature type="domain" description="YknX-like beta-barrel" evidence="7">
    <location>
        <begin position="123"/>
        <end position="210"/>
    </location>
</feature>
<comment type="similarity">
    <text evidence="2">Belongs to the membrane fusion protein (MFP) (TC 8.A.1) family.</text>
</comment>
<dbReference type="Pfam" id="PF25990">
    <property type="entry name" value="Beta-barrel_YknX"/>
    <property type="match status" value="1"/>
</dbReference>
<dbReference type="InterPro" id="IPR058636">
    <property type="entry name" value="Beta-barrel_YknX"/>
</dbReference>
<evidence type="ECO:0000256" key="1">
    <source>
        <dbReference type="ARBA" id="ARBA00004167"/>
    </source>
</evidence>
<comment type="caution">
    <text evidence="9">The sequence shown here is derived from an EMBL/GenBank/DDBJ whole genome shotgun (WGS) entry which is preliminary data.</text>
</comment>
<feature type="domain" description="YhbJ barrel-sandwich hybrid" evidence="8">
    <location>
        <begin position="45"/>
        <end position="117"/>
    </location>
</feature>
<dbReference type="SUPFAM" id="SSF51230">
    <property type="entry name" value="Single hybrid motif"/>
    <property type="match status" value="1"/>
</dbReference>
<dbReference type="PANTHER" id="PTHR30386">
    <property type="entry name" value="MEMBRANE FUSION SUBUNIT OF EMRAB-TOLC MULTIDRUG EFFLUX PUMP"/>
    <property type="match status" value="1"/>
</dbReference>